<reference evidence="1" key="3">
    <citation type="submission" date="2025-08" db="UniProtKB">
        <authorList>
            <consortium name="Ensembl"/>
        </authorList>
    </citation>
    <scope>IDENTIFICATION</scope>
</reference>
<dbReference type="Proteomes" id="UP000018467">
    <property type="component" value="Unassembled WGS sequence"/>
</dbReference>
<protein>
    <submittedName>
        <fullName evidence="1">Uncharacterized protein</fullName>
    </submittedName>
</protein>
<reference evidence="2" key="1">
    <citation type="submission" date="2013-03" db="EMBL/GenBank/DDBJ databases">
        <authorList>
            <person name="Jeffery W."/>
            <person name="Warren W."/>
            <person name="Wilson R.K."/>
        </authorList>
    </citation>
    <scope>NUCLEOTIDE SEQUENCE</scope>
    <source>
        <strain evidence="2">female</strain>
    </source>
</reference>
<organism evidence="1 2">
    <name type="scientific">Astyanax mexicanus</name>
    <name type="common">Blind cave fish</name>
    <name type="synonym">Astyanax fasciatus mexicanus</name>
    <dbReference type="NCBI Taxonomy" id="7994"/>
    <lineage>
        <taxon>Eukaryota</taxon>
        <taxon>Metazoa</taxon>
        <taxon>Chordata</taxon>
        <taxon>Craniata</taxon>
        <taxon>Vertebrata</taxon>
        <taxon>Euteleostomi</taxon>
        <taxon>Actinopterygii</taxon>
        <taxon>Neopterygii</taxon>
        <taxon>Teleostei</taxon>
        <taxon>Ostariophysi</taxon>
        <taxon>Characiformes</taxon>
        <taxon>Characoidei</taxon>
        <taxon>Acestrorhamphidae</taxon>
        <taxon>Acestrorhamphinae</taxon>
        <taxon>Astyanax</taxon>
    </lineage>
</organism>
<proteinExistence type="predicted"/>
<evidence type="ECO:0000313" key="2">
    <source>
        <dbReference type="Proteomes" id="UP000018467"/>
    </source>
</evidence>
<sequence length="163" mass="18510">MEYSSQSLRNSPLWVVMLPFFYHTHSLQLPIDNTCHLAMSSVASVQPHSQDDTSKIIQEIKVSQFGKKSRTLKVSLNAVTAKIIKKRYNDEIGTNQDHPRKGRARVSSVVQNKFIRVTSSPAPQIRAPKSFFTEYFFFLTFKLLNDSLCATPLVTDRFAMATP</sequence>
<reference evidence="1" key="4">
    <citation type="submission" date="2025-09" db="UniProtKB">
        <authorList>
            <consortium name="Ensembl"/>
        </authorList>
    </citation>
    <scope>IDENTIFICATION</scope>
</reference>
<dbReference type="Bgee" id="ENSAMXG00000039678">
    <property type="expression patterns" value="Expressed in embryo"/>
</dbReference>
<reference evidence="2" key="2">
    <citation type="journal article" date="2014" name="Nat. Commun.">
        <title>The cavefish genome reveals candidate genes for eye loss.</title>
        <authorList>
            <person name="McGaugh S.E."/>
            <person name="Gross J.B."/>
            <person name="Aken B."/>
            <person name="Blin M."/>
            <person name="Borowsky R."/>
            <person name="Chalopin D."/>
            <person name="Hinaux H."/>
            <person name="Jeffery W.R."/>
            <person name="Keene A."/>
            <person name="Ma L."/>
            <person name="Minx P."/>
            <person name="Murphy D."/>
            <person name="O'Quin K.E."/>
            <person name="Retaux S."/>
            <person name="Rohner N."/>
            <person name="Searle S.M."/>
            <person name="Stahl B.A."/>
            <person name="Tabin C."/>
            <person name="Volff J.N."/>
            <person name="Yoshizawa M."/>
            <person name="Warren W.C."/>
        </authorList>
    </citation>
    <scope>NUCLEOTIDE SEQUENCE [LARGE SCALE GENOMIC DNA]</scope>
    <source>
        <strain evidence="2">female</strain>
    </source>
</reference>
<dbReference type="AlphaFoldDB" id="A0A3B1JZM3"/>
<accession>A0A3B1JZM3</accession>
<keyword evidence="2" id="KW-1185">Reference proteome</keyword>
<dbReference type="Ensembl" id="ENSAMXT00000048555.1">
    <property type="protein sequence ID" value="ENSAMXP00000046819.1"/>
    <property type="gene ID" value="ENSAMXG00000039678.1"/>
</dbReference>
<evidence type="ECO:0000313" key="1">
    <source>
        <dbReference type="Ensembl" id="ENSAMXP00000046819.1"/>
    </source>
</evidence>
<dbReference type="InParanoid" id="A0A3B1JZM3"/>
<name>A0A3B1JZM3_ASTMX</name>